<dbReference type="InterPro" id="IPR013103">
    <property type="entry name" value="RVT_2"/>
</dbReference>
<dbReference type="AlphaFoldDB" id="A0A8J5YDE5"/>
<reference evidence="2 3" key="1">
    <citation type="journal article" date="2021" name="bioRxiv">
        <title>The Gossypium anomalum genome as a resource for cotton improvement and evolutionary analysis of hybrid incompatibility.</title>
        <authorList>
            <person name="Grover C.E."/>
            <person name="Yuan D."/>
            <person name="Arick M.A."/>
            <person name="Miller E.R."/>
            <person name="Hu G."/>
            <person name="Peterson D.G."/>
            <person name="Wendel J.F."/>
            <person name="Udall J.A."/>
        </authorList>
    </citation>
    <scope>NUCLEOTIDE SEQUENCE [LARGE SCALE GENOMIC DNA]</scope>
    <source>
        <strain evidence="2">JFW-Udall</strain>
        <tissue evidence="2">Leaf</tissue>
    </source>
</reference>
<comment type="caution">
    <text evidence="2">The sequence shown here is derived from an EMBL/GenBank/DDBJ whole genome shotgun (WGS) entry which is preliminary data.</text>
</comment>
<evidence type="ECO:0000313" key="2">
    <source>
        <dbReference type="EMBL" id="KAG8482909.1"/>
    </source>
</evidence>
<dbReference type="InterPro" id="IPR043502">
    <property type="entry name" value="DNA/RNA_pol_sf"/>
</dbReference>
<evidence type="ECO:0000259" key="1">
    <source>
        <dbReference type="Pfam" id="PF07727"/>
    </source>
</evidence>
<sequence>MKSQDSALWKEAINDEMDSIMGNQTWILVNLPPGSKPIGCKWIFKKKMKVDGTIDKFKARLVAKGFTQKQCIDYFDTYAPVARIATIRLLISLTSIYNLVVHQMDVKTAFLNRELEEEVYMEQLEGSVVPGQEHKNLGVADVILGIKITRDESTIALSQSNYIENMFKKFYLFNCIPASTPMDPQIKLVSNIGRKIDQLKYASLVGCLMYIMTCTIPNIASVVGKLSRYTSNPSSLHWQALNKVLRYLKKTINYGLCYNGYPPVLEGYSDASWITSLEDHASTSGWIFILGRGVISWGSKKQTCITDSTMTAEFITLAAAFKEEEWLRNLLYDVPLWPKPISPIFIRCDSEATLVKAYSQVYNGKSRHIGLRYSYVLQLIFGGVITINYVRSSENLADPLTKSLARDAVKRTSKGMRLKLIN</sequence>
<feature type="domain" description="Reverse transcriptase Ty1/copia-type" evidence="1">
    <location>
        <begin position="23"/>
        <end position="135"/>
    </location>
</feature>
<protein>
    <recommendedName>
        <fullName evidence="1">Reverse transcriptase Ty1/copia-type domain-containing protein</fullName>
    </recommendedName>
</protein>
<keyword evidence="3" id="KW-1185">Reference proteome</keyword>
<dbReference type="Pfam" id="PF07727">
    <property type="entry name" value="RVT_2"/>
    <property type="match status" value="1"/>
</dbReference>
<dbReference type="Proteomes" id="UP000701853">
    <property type="component" value="Chromosome 9"/>
</dbReference>
<evidence type="ECO:0000313" key="3">
    <source>
        <dbReference type="Proteomes" id="UP000701853"/>
    </source>
</evidence>
<dbReference type="CDD" id="cd09272">
    <property type="entry name" value="RNase_HI_RT_Ty1"/>
    <property type="match status" value="1"/>
</dbReference>
<dbReference type="PANTHER" id="PTHR11439">
    <property type="entry name" value="GAG-POL-RELATED RETROTRANSPOSON"/>
    <property type="match status" value="1"/>
</dbReference>
<dbReference type="EMBL" id="JAHUZN010000009">
    <property type="protein sequence ID" value="KAG8482909.1"/>
    <property type="molecule type" value="Genomic_DNA"/>
</dbReference>
<dbReference type="OrthoDB" id="1645289at2759"/>
<gene>
    <name evidence="2" type="ORF">CXB51_024232</name>
</gene>
<proteinExistence type="predicted"/>
<accession>A0A8J5YDE5</accession>
<organism evidence="2 3">
    <name type="scientific">Gossypium anomalum</name>
    <dbReference type="NCBI Taxonomy" id="47600"/>
    <lineage>
        <taxon>Eukaryota</taxon>
        <taxon>Viridiplantae</taxon>
        <taxon>Streptophyta</taxon>
        <taxon>Embryophyta</taxon>
        <taxon>Tracheophyta</taxon>
        <taxon>Spermatophyta</taxon>
        <taxon>Magnoliopsida</taxon>
        <taxon>eudicotyledons</taxon>
        <taxon>Gunneridae</taxon>
        <taxon>Pentapetalae</taxon>
        <taxon>rosids</taxon>
        <taxon>malvids</taxon>
        <taxon>Malvales</taxon>
        <taxon>Malvaceae</taxon>
        <taxon>Malvoideae</taxon>
        <taxon>Gossypium</taxon>
    </lineage>
</organism>
<dbReference type="SUPFAM" id="SSF56672">
    <property type="entry name" value="DNA/RNA polymerases"/>
    <property type="match status" value="2"/>
</dbReference>
<dbReference type="PANTHER" id="PTHR11439:SF521">
    <property type="entry name" value="RNA-DIRECTED DNA POLYMERASE"/>
    <property type="match status" value="1"/>
</dbReference>
<name>A0A8J5YDE5_9ROSI</name>